<gene>
    <name evidence="2" type="ORF">ONE63_010110</name>
</gene>
<dbReference type="Proteomes" id="UP001075354">
    <property type="component" value="Chromosome 8"/>
</dbReference>
<protein>
    <submittedName>
        <fullName evidence="2">Uncharacterized protein</fullName>
    </submittedName>
</protein>
<name>A0AAV7XPC9_9NEOP</name>
<feature type="compositionally biased region" description="Pro residues" evidence="1">
    <location>
        <begin position="115"/>
        <end position="129"/>
    </location>
</feature>
<evidence type="ECO:0000313" key="3">
    <source>
        <dbReference type="Proteomes" id="UP001075354"/>
    </source>
</evidence>
<evidence type="ECO:0000313" key="2">
    <source>
        <dbReference type="EMBL" id="KAJ1525287.1"/>
    </source>
</evidence>
<feature type="compositionally biased region" description="Low complexity" evidence="1">
    <location>
        <begin position="222"/>
        <end position="239"/>
    </location>
</feature>
<sequence>MSVRASSAVLRDVVRCADPWRTAARLERFHCHSPVLLLFDESEDEARRGGYGRTRAAAAARRHLRALRHADGLAAGHRVRVAVPARQGLPDAQELLRQGHGGRQEGQEGQKPTTRSPPPPPSSSSPSPSPSSSRWCRNQAAQDAVDVVHRLNDVHVVHHLDDVHVIDGHDGVTDVDGSGRNKQSVRRVGEVGGGGVTYYTRRSVHWSAAPLNEGFGGRGEGRAAAGEPAPRGGAAATGGAEERASVWRRRPIRRVPLPALSPRARDTETERTLPRGRCRRGRGAEGAAAPAFLILPSSVAAAPHFRRLPPPPPPPHRPHVRRPRVLSPTWRVLRAVTVRPCLQCVAGRLGLPALAADARVEGVDAVAASVVAAGPLAGAALSLVLEALLPYPLALLSRARRRASSSAAAAGPT</sequence>
<feature type="region of interest" description="Disordered" evidence="1">
    <location>
        <begin position="209"/>
        <end position="282"/>
    </location>
</feature>
<dbReference type="AlphaFoldDB" id="A0AAV7XPC9"/>
<evidence type="ECO:0000256" key="1">
    <source>
        <dbReference type="SAM" id="MobiDB-lite"/>
    </source>
</evidence>
<feature type="region of interest" description="Disordered" evidence="1">
    <location>
        <begin position="100"/>
        <end position="139"/>
    </location>
</feature>
<accession>A0AAV7XPC9</accession>
<comment type="caution">
    <text evidence="2">The sequence shown here is derived from an EMBL/GenBank/DDBJ whole genome shotgun (WGS) entry which is preliminary data.</text>
</comment>
<reference evidence="2" key="1">
    <citation type="submission" date="2022-12" db="EMBL/GenBank/DDBJ databases">
        <title>Chromosome-level genome assembly of the bean flower thrips Megalurothrips usitatus.</title>
        <authorList>
            <person name="Ma L."/>
            <person name="Liu Q."/>
            <person name="Li H."/>
            <person name="Cai W."/>
        </authorList>
    </citation>
    <scope>NUCLEOTIDE SEQUENCE</scope>
    <source>
        <strain evidence="2">Cailab_2022a</strain>
    </source>
</reference>
<dbReference type="EMBL" id="JAPTSV010000008">
    <property type="protein sequence ID" value="KAJ1525287.1"/>
    <property type="molecule type" value="Genomic_DNA"/>
</dbReference>
<organism evidence="2 3">
    <name type="scientific">Megalurothrips usitatus</name>
    <name type="common">bean blossom thrips</name>
    <dbReference type="NCBI Taxonomy" id="439358"/>
    <lineage>
        <taxon>Eukaryota</taxon>
        <taxon>Metazoa</taxon>
        <taxon>Ecdysozoa</taxon>
        <taxon>Arthropoda</taxon>
        <taxon>Hexapoda</taxon>
        <taxon>Insecta</taxon>
        <taxon>Pterygota</taxon>
        <taxon>Neoptera</taxon>
        <taxon>Paraneoptera</taxon>
        <taxon>Thysanoptera</taxon>
        <taxon>Terebrantia</taxon>
        <taxon>Thripoidea</taxon>
        <taxon>Thripidae</taxon>
        <taxon>Megalurothrips</taxon>
    </lineage>
</organism>
<feature type="compositionally biased region" description="Basic and acidic residues" evidence="1">
    <location>
        <begin position="263"/>
        <end position="273"/>
    </location>
</feature>
<keyword evidence="3" id="KW-1185">Reference proteome</keyword>
<proteinExistence type="predicted"/>